<organism evidence="2 3">
    <name type="scientific">Citricoccus alkalitolerans</name>
    <dbReference type="NCBI Taxonomy" id="246603"/>
    <lineage>
        <taxon>Bacteria</taxon>
        <taxon>Bacillati</taxon>
        <taxon>Actinomycetota</taxon>
        <taxon>Actinomycetes</taxon>
        <taxon>Micrococcales</taxon>
        <taxon>Micrococcaceae</taxon>
        <taxon>Citricoccus</taxon>
    </lineage>
</organism>
<dbReference type="Proteomes" id="UP001595965">
    <property type="component" value="Unassembled WGS sequence"/>
</dbReference>
<accession>A0ABV8XXH0</accession>
<proteinExistence type="predicted"/>
<name>A0ABV8XXH0_9MICC</name>
<comment type="caution">
    <text evidence="2">The sequence shown here is derived from an EMBL/GenBank/DDBJ whole genome shotgun (WGS) entry which is preliminary data.</text>
</comment>
<protein>
    <submittedName>
        <fullName evidence="2">Uncharacterized protein</fullName>
    </submittedName>
</protein>
<feature type="region of interest" description="Disordered" evidence="1">
    <location>
        <begin position="73"/>
        <end position="106"/>
    </location>
</feature>
<sequence length="167" mass="17414">MTTELQLNLTGSFPADGSTLETWTQAPAVDALGGVARGTLLGPDGEEYAHATGWFHAVDKNSQEALDHYEREAARPLGPETEAPLSTLLGLQGAGPGREAERPTATEDFQPGVTFAANDSLRIVEVELHSSDHSVTGAGAQGPRAGVGPQVVVKPFVQATAAFRAAR</sequence>
<gene>
    <name evidence="2" type="ORF">ACFO0K_07870</name>
</gene>
<evidence type="ECO:0000313" key="3">
    <source>
        <dbReference type="Proteomes" id="UP001595965"/>
    </source>
</evidence>
<keyword evidence="3" id="KW-1185">Reference proteome</keyword>
<reference evidence="3" key="1">
    <citation type="journal article" date="2019" name="Int. J. Syst. Evol. Microbiol.">
        <title>The Global Catalogue of Microorganisms (GCM) 10K type strain sequencing project: providing services to taxonomists for standard genome sequencing and annotation.</title>
        <authorList>
            <consortium name="The Broad Institute Genomics Platform"/>
            <consortium name="The Broad Institute Genome Sequencing Center for Infectious Disease"/>
            <person name="Wu L."/>
            <person name="Ma J."/>
        </authorList>
    </citation>
    <scope>NUCLEOTIDE SEQUENCE [LARGE SCALE GENOMIC DNA]</scope>
    <source>
        <strain evidence="3">CGMCC 1.12125</strain>
    </source>
</reference>
<dbReference type="RefSeq" id="WP_344228103.1">
    <property type="nucleotide sequence ID" value="NZ_BAAALH010000002.1"/>
</dbReference>
<evidence type="ECO:0000256" key="1">
    <source>
        <dbReference type="SAM" id="MobiDB-lite"/>
    </source>
</evidence>
<evidence type="ECO:0000313" key="2">
    <source>
        <dbReference type="EMBL" id="MFC4429596.1"/>
    </source>
</evidence>
<dbReference type="EMBL" id="JBHSEN010000001">
    <property type="protein sequence ID" value="MFC4429596.1"/>
    <property type="molecule type" value="Genomic_DNA"/>
</dbReference>